<protein>
    <recommendedName>
        <fullName evidence="3">Histidine phosphatase family protein</fullName>
    </recommendedName>
</protein>
<accession>A0A437LT95</accession>
<dbReference type="Gene3D" id="3.40.50.1240">
    <property type="entry name" value="Phosphoglycerate mutase-like"/>
    <property type="match status" value="1"/>
</dbReference>
<comment type="caution">
    <text evidence="1">The sequence shown here is derived from an EMBL/GenBank/DDBJ whole genome shotgun (WGS) entry which is preliminary data.</text>
</comment>
<dbReference type="Pfam" id="PF00300">
    <property type="entry name" value="His_Phos_1"/>
    <property type="match status" value="1"/>
</dbReference>
<dbReference type="InterPro" id="IPR013078">
    <property type="entry name" value="His_Pase_superF_clade-1"/>
</dbReference>
<evidence type="ECO:0000313" key="1">
    <source>
        <dbReference type="EMBL" id="RVT88622.1"/>
    </source>
</evidence>
<gene>
    <name evidence="1" type="ORF">EOD73_06545</name>
</gene>
<evidence type="ECO:0000313" key="2">
    <source>
        <dbReference type="Proteomes" id="UP000288587"/>
    </source>
</evidence>
<organism evidence="1 2">
    <name type="scientific">Inhella crocodyli</name>
    <dbReference type="NCBI Taxonomy" id="2499851"/>
    <lineage>
        <taxon>Bacteria</taxon>
        <taxon>Pseudomonadati</taxon>
        <taxon>Pseudomonadota</taxon>
        <taxon>Betaproteobacteria</taxon>
        <taxon>Burkholderiales</taxon>
        <taxon>Sphaerotilaceae</taxon>
        <taxon>Inhella</taxon>
    </lineage>
</organism>
<evidence type="ECO:0008006" key="3">
    <source>
        <dbReference type="Google" id="ProtNLM"/>
    </source>
</evidence>
<dbReference type="OrthoDB" id="3296006at2"/>
<sequence>MLSSTARMRLGAGAPLPLCQRALRGSPSVEIQVNAGAAGLAREVGRLIVGLWPPCDAGAPSSTSRRDMPRWIPWLLGGLVVWGSASAAPSLVLVVRHAERAAEPAGDPTLTPEGAERAALLAQIGSDAGIDAIVTSHWRRTQETAAPLARARGLTPQVVAIRKGELPAHVAEVAAAVQRLSGRVLVVGHSNTVAEIVKALSGRAVPAPCENQFGWAYVVQPVVDAGGSAAVMRLQYGAPNPVCGEH</sequence>
<dbReference type="EMBL" id="SACM01000001">
    <property type="protein sequence ID" value="RVT88622.1"/>
    <property type="molecule type" value="Genomic_DNA"/>
</dbReference>
<keyword evidence="2" id="KW-1185">Reference proteome</keyword>
<name>A0A437LT95_9BURK</name>
<dbReference type="InterPro" id="IPR029033">
    <property type="entry name" value="His_PPase_superfam"/>
</dbReference>
<dbReference type="Proteomes" id="UP000288587">
    <property type="component" value="Unassembled WGS sequence"/>
</dbReference>
<proteinExistence type="predicted"/>
<dbReference type="SMART" id="SM00855">
    <property type="entry name" value="PGAM"/>
    <property type="match status" value="1"/>
</dbReference>
<dbReference type="CDD" id="cd07067">
    <property type="entry name" value="HP_PGM_like"/>
    <property type="match status" value="1"/>
</dbReference>
<reference evidence="1 2" key="1">
    <citation type="submission" date="2019-01" db="EMBL/GenBank/DDBJ databases">
        <authorList>
            <person name="Chen W.-M."/>
        </authorList>
    </citation>
    <scope>NUCLEOTIDE SEQUENCE [LARGE SCALE GENOMIC DNA]</scope>
    <source>
        <strain evidence="1 2">CCP-18</strain>
    </source>
</reference>
<dbReference type="AlphaFoldDB" id="A0A437LT95"/>
<dbReference type="SUPFAM" id="SSF53254">
    <property type="entry name" value="Phosphoglycerate mutase-like"/>
    <property type="match status" value="1"/>
</dbReference>